<feature type="region of interest" description="Disordered" evidence="1">
    <location>
        <begin position="19"/>
        <end position="52"/>
    </location>
</feature>
<protein>
    <submittedName>
        <fullName evidence="2">Uncharacterized protein</fullName>
    </submittedName>
</protein>
<dbReference type="AlphaFoldDB" id="A0A5J4WNJ7"/>
<evidence type="ECO:0000313" key="2">
    <source>
        <dbReference type="EMBL" id="KAA6395769.1"/>
    </source>
</evidence>
<accession>A0A5J4WNJ7</accession>
<gene>
    <name evidence="2" type="ORF">EZS28_008701</name>
</gene>
<comment type="caution">
    <text evidence="2">The sequence shown here is derived from an EMBL/GenBank/DDBJ whole genome shotgun (WGS) entry which is preliminary data.</text>
</comment>
<sequence>MSKAVFAWQYKLLIPPSLDSNGTRQQKGESLSSKFQTLGRQKLNTQGEGNTLQGGTYFQGDIAERVSDHVLLNSKSLQDGTNLEEAQQKRSQTELSSYKTINVDFVPPIIQELPSFHSQCTTLVANSMT</sequence>
<dbReference type="EMBL" id="SNRW01001596">
    <property type="protein sequence ID" value="KAA6395769.1"/>
    <property type="molecule type" value="Genomic_DNA"/>
</dbReference>
<name>A0A5J4WNJ7_9EUKA</name>
<proteinExistence type="predicted"/>
<organism evidence="2 3">
    <name type="scientific">Streblomastix strix</name>
    <dbReference type="NCBI Taxonomy" id="222440"/>
    <lineage>
        <taxon>Eukaryota</taxon>
        <taxon>Metamonada</taxon>
        <taxon>Preaxostyla</taxon>
        <taxon>Oxymonadida</taxon>
        <taxon>Streblomastigidae</taxon>
        <taxon>Streblomastix</taxon>
    </lineage>
</organism>
<reference evidence="2 3" key="1">
    <citation type="submission" date="2019-03" db="EMBL/GenBank/DDBJ databases">
        <title>Single cell metagenomics reveals metabolic interactions within the superorganism composed of flagellate Streblomastix strix and complex community of Bacteroidetes bacteria on its surface.</title>
        <authorList>
            <person name="Treitli S.C."/>
            <person name="Kolisko M."/>
            <person name="Husnik F."/>
            <person name="Keeling P."/>
            <person name="Hampl V."/>
        </authorList>
    </citation>
    <scope>NUCLEOTIDE SEQUENCE [LARGE SCALE GENOMIC DNA]</scope>
    <source>
        <strain evidence="2">ST1C</strain>
    </source>
</reference>
<evidence type="ECO:0000256" key="1">
    <source>
        <dbReference type="SAM" id="MobiDB-lite"/>
    </source>
</evidence>
<dbReference type="Proteomes" id="UP000324800">
    <property type="component" value="Unassembled WGS sequence"/>
</dbReference>
<evidence type="ECO:0000313" key="3">
    <source>
        <dbReference type="Proteomes" id="UP000324800"/>
    </source>
</evidence>